<name>A0A859FDF0_9BACI</name>
<evidence type="ECO:0000313" key="9">
    <source>
        <dbReference type="Proteomes" id="UP000318138"/>
    </source>
</evidence>
<sequence>MKRLFGLIAASAILLGACGTDDNTENTTNTNTAVEENTADTNTTTNEEAGNEEPANENESNEAANGTVTYESESGPIEVPADPQRVVVLATFAGNAMALDANLVGVDSWAMSNPEYSSYLDGVEAVDETNVESVLELEPDLIIGLSTTENIDQFSQIAPTVTYTYGELDYKEQHIEIGKLLNKEDEAREWVEDYEARAQAAGDSVREEIGEDTTVTVVENFDKQLYIFGDNFARGTEILYQEMELEMPEAVQDVVSEDGFYAISTEVLSEYVGDYLVISQPSDQESEYQQTETYQSIPAVQNGNVIEFPAESGFFNDPITIDLLLGTFEEAFLN</sequence>
<feature type="signal peptide" evidence="6">
    <location>
        <begin position="1"/>
        <end position="19"/>
    </location>
</feature>
<evidence type="ECO:0000256" key="4">
    <source>
        <dbReference type="ARBA" id="ARBA00022729"/>
    </source>
</evidence>
<evidence type="ECO:0000256" key="3">
    <source>
        <dbReference type="ARBA" id="ARBA00022448"/>
    </source>
</evidence>
<dbReference type="InterPro" id="IPR051313">
    <property type="entry name" value="Bact_iron-sidero_bind"/>
</dbReference>
<comment type="similarity">
    <text evidence="2">Belongs to the bacterial solute-binding protein 8 family.</text>
</comment>
<evidence type="ECO:0000259" key="7">
    <source>
        <dbReference type="PROSITE" id="PS50983"/>
    </source>
</evidence>
<keyword evidence="4 6" id="KW-0732">Signal</keyword>
<dbReference type="KEGG" id="psua:FLK61_28050"/>
<feature type="chain" id="PRO_5039664714" evidence="6">
    <location>
        <begin position="20"/>
        <end position="334"/>
    </location>
</feature>
<evidence type="ECO:0000256" key="1">
    <source>
        <dbReference type="ARBA" id="ARBA00004193"/>
    </source>
</evidence>
<dbReference type="GO" id="GO:1901678">
    <property type="term" value="P:iron coordination entity transport"/>
    <property type="evidence" value="ECO:0007669"/>
    <property type="project" value="UniProtKB-ARBA"/>
</dbReference>
<dbReference type="SUPFAM" id="SSF53807">
    <property type="entry name" value="Helical backbone' metal receptor"/>
    <property type="match status" value="1"/>
</dbReference>
<feature type="compositionally biased region" description="Low complexity" evidence="5">
    <location>
        <begin position="18"/>
        <end position="48"/>
    </location>
</feature>
<feature type="compositionally biased region" description="Acidic residues" evidence="5">
    <location>
        <begin position="49"/>
        <end position="60"/>
    </location>
</feature>
<feature type="region of interest" description="Disordered" evidence="5">
    <location>
        <begin position="18"/>
        <end position="78"/>
    </location>
</feature>
<dbReference type="AlphaFoldDB" id="A0A859FDF0"/>
<dbReference type="Gene3D" id="3.40.50.1980">
    <property type="entry name" value="Nitrogenase molybdenum iron protein domain"/>
    <property type="match status" value="2"/>
</dbReference>
<organism evidence="8 9">
    <name type="scientific">Paenalkalicoccus suaedae</name>
    <dbReference type="NCBI Taxonomy" id="2592382"/>
    <lineage>
        <taxon>Bacteria</taxon>
        <taxon>Bacillati</taxon>
        <taxon>Bacillota</taxon>
        <taxon>Bacilli</taxon>
        <taxon>Bacillales</taxon>
        <taxon>Bacillaceae</taxon>
        <taxon>Paenalkalicoccus</taxon>
    </lineage>
</organism>
<evidence type="ECO:0000256" key="2">
    <source>
        <dbReference type="ARBA" id="ARBA00008814"/>
    </source>
</evidence>
<evidence type="ECO:0000256" key="6">
    <source>
        <dbReference type="SAM" id="SignalP"/>
    </source>
</evidence>
<keyword evidence="3" id="KW-0813">Transport</keyword>
<dbReference type="EMBL" id="CP041372">
    <property type="protein sequence ID" value="QKS70604.1"/>
    <property type="molecule type" value="Genomic_DNA"/>
</dbReference>
<dbReference type="InterPro" id="IPR002491">
    <property type="entry name" value="ABC_transptr_periplasmic_BD"/>
</dbReference>
<dbReference type="Proteomes" id="UP000318138">
    <property type="component" value="Chromosome"/>
</dbReference>
<dbReference type="Pfam" id="PF01497">
    <property type="entry name" value="Peripla_BP_2"/>
    <property type="match status" value="1"/>
</dbReference>
<feature type="domain" description="Fe/B12 periplasmic-binding" evidence="7">
    <location>
        <begin position="85"/>
        <end position="334"/>
    </location>
</feature>
<dbReference type="PANTHER" id="PTHR30532">
    <property type="entry name" value="IRON III DICITRATE-BINDING PERIPLASMIC PROTEIN"/>
    <property type="match status" value="1"/>
</dbReference>
<dbReference type="CDD" id="cd01138">
    <property type="entry name" value="FeuA"/>
    <property type="match status" value="1"/>
</dbReference>
<dbReference type="GO" id="GO:0005886">
    <property type="term" value="C:plasma membrane"/>
    <property type="evidence" value="ECO:0007669"/>
    <property type="project" value="UniProtKB-SubCell"/>
</dbReference>
<protein>
    <submittedName>
        <fullName evidence="8">Iron-hydroxamate ABC transporter substrate-binding protein</fullName>
    </submittedName>
</protein>
<proteinExistence type="inferred from homology"/>
<keyword evidence="9" id="KW-1185">Reference proteome</keyword>
<dbReference type="GO" id="GO:0030288">
    <property type="term" value="C:outer membrane-bounded periplasmic space"/>
    <property type="evidence" value="ECO:0007669"/>
    <property type="project" value="TreeGrafter"/>
</dbReference>
<dbReference type="PANTHER" id="PTHR30532:SF26">
    <property type="entry name" value="IRON(3+)-HYDROXAMATE-BINDING PROTEIN FHUD"/>
    <property type="match status" value="1"/>
</dbReference>
<gene>
    <name evidence="8" type="ORF">FLK61_28050</name>
</gene>
<evidence type="ECO:0000256" key="5">
    <source>
        <dbReference type="SAM" id="MobiDB-lite"/>
    </source>
</evidence>
<dbReference type="PROSITE" id="PS51257">
    <property type="entry name" value="PROKAR_LIPOPROTEIN"/>
    <property type="match status" value="1"/>
</dbReference>
<dbReference type="RefSeq" id="WP_176008639.1">
    <property type="nucleotide sequence ID" value="NZ_CP041372.2"/>
</dbReference>
<comment type="subcellular location">
    <subcellularLocation>
        <location evidence="1">Cell membrane</location>
        <topology evidence="1">Lipid-anchor</topology>
    </subcellularLocation>
</comment>
<dbReference type="PROSITE" id="PS50983">
    <property type="entry name" value="FE_B12_PBP"/>
    <property type="match status" value="1"/>
</dbReference>
<accession>A0A859FDF0</accession>
<evidence type="ECO:0000313" key="8">
    <source>
        <dbReference type="EMBL" id="QKS70604.1"/>
    </source>
</evidence>
<reference evidence="9" key="1">
    <citation type="submission" date="2019-07" db="EMBL/GenBank/DDBJ databases">
        <title>Bacillus alkalisoli sp. nov. isolated from saline soil.</title>
        <authorList>
            <person name="Sun J.-Q."/>
            <person name="Xu L."/>
        </authorList>
    </citation>
    <scope>NUCLEOTIDE SEQUENCE [LARGE SCALE GENOMIC DNA]</scope>
    <source>
        <strain evidence="9">M4U3P1</strain>
    </source>
</reference>